<dbReference type="EMBL" id="JABCKV010000877">
    <property type="protein sequence ID" value="KAG5640304.1"/>
    <property type="molecule type" value="Genomic_DNA"/>
</dbReference>
<feature type="domain" description="DUF6589" evidence="1">
    <location>
        <begin position="116"/>
        <end position="273"/>
    </location>
</feature>
<protein>
    <recommendedName>
        <fullName evidence="1">DUF6589 domain-containing protein</fullName>
    </recommendedName>
</protein>
<evidence type="ECO:0000259" key="1">
    <source>
        <dbReference type="Pfam" id="PF20231"/>
    </source>
</evidence>
<dbReference type="AlphaFoldDB" id="A0A9P7K8P4"/>
<reference evidence="2" key="2">
    <citation type="submission" date="2021-10" db="EMBL/GenBank/DDBJ databases">
        <title>Phylogenomics reveals ancestral predisposition of the termite-cultivated fungus Termitomyces towards a domesticated lifestyle.</title>
        <authorList>
            <person name="Auxier B."/>
            <person name="Grum-Grzhimaylo A."/>
            <person name="Cardenas M.E."/>
            <person name="Lodge J.D."/>
            <person name="Laessoe T."/>
            <person name="Pedersen O."/>
            <person name="Smith M.E."/>
            <person name="Kuyper T.W."/>
            <person name="Franco-Molano E.A."/>
            <person name="Baroni T.J."/>
            <person name="Aanen D.K."/>
        </authorList>
    </citation>
    <scope>NUCLEOTIDE SEQUENCE</scope>
    <source>
        <strain evidence="2">AP01</strain>
        <tissue evidence="2">Mycelium</tissue>
    </source>
</reference>
<keyword evidence="3" id="KW-1185">Reference proteome</keyword>
<feature type="non-terminal residue" evidence="2">
    <location>
        <position position="284"/>
    </location>
</feature>
<sequence>MVSSLSEKSRTEIQRTASSLSASFAYDNFDMDFKSWLPTLEKPGSTLKHATSGLVFTLDPKLGVVPDDFKCSAAMWDTDPNNISIPDENRRRQYTWMDCPPSNLLEPPNTPSRPIRIIAWHFRHALLTFVDDFAHFRDKLGSLETNLQVPPTKAPFEPCRSMDINQSTSDGQAQIIENILSQAHLGDPTDHPGVADIREHVSLWHGDLRTGELIDLAWRSRSIEAKPIRRLQFVIFVIGLFHYQMACADAIWHMLLNHWKHDKTLPASISKSAKFGLMILVELQ</sequence>
<evidence type="ECO:0000313" key="3">
    <source>
        <dbReference type="Proteomes" id="UP000775547"/>
    </source>
</evidence>
<organism evidence="2 3">
    <name type="scientific">Asterophora parasitica</name>
    <dbReference type="NCBI Taxonomy" id="117018"/>
    <lineage>
        <taxon>Eukaryota</taxon>
        <taxon>Fungi</taxon>
        <taxon>Dikarya</taxon>
        <taxon>Basidiomycota</taxon>
        <taxon>Agaricomycotina</taxon>
        <taxon>Agaricomycetes</taxon>
        <taxon>Agaricomycetidae</taxon>
        <taxon>Agaricales</taxon>
        <taxon>Tricholomatineae</taxon>
        <taxon>Lyophyllaceae</taxon>
        <taxon>Asterophora</taxon>
    </lineage>
</organism>
<reference evidence="2" key="1">
    <citation type="submission" date="2020-07" db="EMBL/GenBank/DDBJ databases">
        <authorList>
            <person name="Nieuwenhuis M."/>
            <person name="Van De Peppel L.J.J."/>
        </authorList>
    </citation>
    <scope>NUCLEOTIDE SEQUENCE</scope>
    <source>
        <strain evidence="2">AP01</strain>
        <tissue evidence="2">Mycelium</tissue>
    </source>
</reference>
<comment type="caution">
    <text evidence="2">The sequence shown here is derived from an EMBL/GenBank/DDBJ whole genome shotgun (WGS) entry which is preliminary data.</text>
</comment>
<gene>
    <name evidence="2" type="ORF">DXG03_009294</name>
</gene>
<dbReference type="InterPro" id="IPR046496">
    <property type="entry name" value="DUF6589"/>
</dbReference>
<evidence type="ECO:0000313" key="2">
    <source>
        <dbReference type="EMBL" id="KAG5640304.1"/>
    </source>
</evidence>
<name>A0A9P7K8P4_9AGAR</name>
<dbReference type="Proteomes" id="UP000775547">
    <property type="component" value="Unassembled WGS sequence"/>
</dbReference>
<proteinExistence type="predicted"/>
<dbReference type="OrthoDB" id="4743193at2759"/>
<dbReference type="Pfam" id="PF20231">
    <property type="entry name" value="DUF6589"/>
    <property type="match status" value="1"/>
</dbReference>
<accession>A0A9P7K8P4</accession>